<dbReference type="PANTHER" id="PTHR43805">
    <property type="entry name" value="GLYCEROPHOSPHORYL DIESTER PHOSPHODIESTERASE"/>
    <property type="match status" value="1"/>
</dbReference>
<organism evidence="2 3">
    <name type="scientific">Heterostelium pallidum (strain ATCC 26659 / Pp 5 / PN500)</name>
    <name type="common">Cellular slime mold</name>
    <name type="synonym">Polysphondylium pallidum</name>
    <dbReference type="NCBI Taxonomy" id="670386"/>
    <lineage>
        <taxon>Eukaryota</taxon>
        <taxon>Amoebozoa</taxon>
        <taxon>Evosea</taxon>
        <taxon>Eumycetozoa</taxon>
        <taxon>Dictyostelia</taxon>
        <taxon>Acytosteliales</taxon>
        <taxon>Acytosteliaceae</taxon>
        <taxon>Heterostelium</taxon>
    </lineage>
</organism>
<dbReference type="GeneID" id="31366458"/>
<dbReference type="InterPro" id="IPR017946">
    <property type="entry name" value="PLC-like_Pdiesterase_TIM-brl"/>
</dbReference>
<sequence length="325" mass="36526">MYASTLNGAAINRTLVMAHRGSRYLMPENTILAFKTALDIGTDVLETDVRATKDGHLVVFHDKQIVRTTGLPGEVETLTLAQLQEIDAAAMFSPDNGTTRPFRNKGIRVPLAREMFDALPPATPLNIEIKEDDRNVSQLLWSEIERAFDNGRPHRSIVVSSRFCAPTSHIRELAAQYASKHQLTELPITTSACEKDVVRFLLLAQFFLAKIWYSWFPINNYEVFQIPTASGPMALDTPRVIDAAHYFGKHVHYWVINSPGEIDRIASLGIEGIITDRPDNAVRVLQQRGIKPRSWVIPKPLPGNHTVLQSNTKKKTTRVVKVKRN</sequence>
<dbReference type="EMBL" id="ADBJ01000054">
    <property type="protein sequence ID" value="EFA75485.1"/>
    <property type="molecule type" value="Genomic_DNA"/>
</dbReference>
<evidence type="ECO:0000313" key="3">
    <source>
        <dbReference type="Proteomes" id="UP000001396"/>
    </source>
</evidence>
<dbReference type="STRING" id="670386.D3BSM0"/>
<dbReference type="RefSeq" id="XP_020427619.1">
    <property type="nucleotide sequence ID" value="XM_020581749.1"/>
</dbReference>
<proteinExistence type="predicted"/>
<keyword evidence="3" id="KW-1185">Reference proteome</keyword>
<dbReference type="PROSITE" id="PS51704">
    <property type="entry name" value="GP_PDE"/>
    <property type="match status" value="1"/>
</dbReference>
<dbReference type="CDD" id="cd08561">
    <property type="entry name" value="GDPD_cytoplasmic_ScUgpQ2_like"/>
    <property type="match status" value="1"/>
</dbReference>
<dbReference type="Proteomes" id="UP000001396">
    <property type="component" value="Unassembled WGS sequence"/>
</dbReference>
<accession>D3BSM0</accession>
<dbReference type="OMA" id="EENHTCI"/>
<dbReference type="GO" id="GO:0006629">
    <property type="term" value="P:lipid metabolic process"/>
    <property type="evidence" value="ECO:0007669"/>
    <property type="project" value="InterPro"/>
</dbReference>
<feature type="domain" description="GP-PDE" evidence="1">
    <location>
        <begin position="14"/>
        <end position="285"/>
    </location>
</feature>
<protein>
    <recommendedName>
        <fullName evidence="1">GP-PDE domain-containing protein</fullName>
    </recommendedName>
</protein>
<evidence type="ECO:0000259" key="1">
    <source>
        <dbReference type="PROSITE" id="PS51704"/>
    </source>
</evidence>
<dbReference type="GO" id="GO:0008081">
    <property type="term" value="F:phosphoric diester hydrolase activity"/>
    <property type="evidence" value="ECO:0007669"/>
    <property type="project" value="InterPro"/>
</dbReference>
<dbReference type="InterPro" id="IPR030395">
    <property type="entry name" value="GP_PDE_dom"/>
</dbReference>
<dbReference type="Pfam" id="PF03009">
    <property type="entry name" value="GDPD"/>
    <property type="match status" value="1"/>
</dbReference>
<dbReference type="Gene3D" id="3.20.20.190">
    <property type="entry name" value="Phosphatidylinositol (PI) phosphodiesterase"/>
    <property type="match status" value="1"/>
</dbReference>
<reference evidence="2 3" key="1">
    <citation type="journal article" date="2011" name="Genome Res.">
        <title>Phylogeny-wide analysis of social amoeba genomes highlights ancient origins for complex intercellular communication.</title>
        <authorList>
            <person name="Heidel A.J."/>
            <person name="Lawal H.M."/>
            <person name="Felder M."/>
            <person name="Schilde C."/>
            <person name="Helps N.R."/>
            <person name="Tunggal B."/>
            <person name="Rivero F."/>
            <person name="John U."/>
            <person name="Schleicher M."/>
            <person name="Eichinger L."/>
            <person name="Platzer M."/>
            <person name="Noegel A.A."/>
            <person name="Schaap P."/>
            <person name="Gloeckner G."/>
        </authorList>
    </citation>
    <scope>NUCLEOTIDE SEQUENCE [LARGE SCALE GENOMIC DNA]</scope>
    <source>
        <strain evidence="3">ATCC 26659 / Pp 5 / PN500</strain>
    </source>
</reference>
<comment type="caution">
    <text evidence="2">The sequence shown here is derived from an EMBL/GenBank/DDBJ whole genome shotgun (WGS) entry which is preliminary data.</text>
</comment>
<dbReference type="SUPFAM" id="SSF51695">
    <property type="entry name" value="PLC-like phosphodiesterases"/>
    <property type="match status" value="1"/>
</dbReference>
<gene>
    <name evidence="2" type="ORF">PPL_10989</name>
</gene>
<dbReference type="PANTHER" id="PTHR43805:SF1">
    <property type="entry name" value="GP-PDE DOMAIN-CONTAINING PROTEIN"/>
    <property type="match status" value="1"/>
</dbReference>
<dbReference type="AlphaFoldDB" id="D3BSM0"/>
<dbReference type="InParanoid" id="D3BSM0"/>
<evidence type="ECO:0000313" key="2">
    <source>
        <dbReference type="EMBL" id="EFA75485.1"/>
    </source>
</evidence>
<name>D3BSM0_HETP5</name>